<dbReference type="SUPFAM" id="SSF89807">
    <property type="entry name" value="Dodecin-like"/>
    <property type="match status" value="1"/>
</dbReference>
<dbReference type="KEGG" id="cmic:caldi_10490"/>
<dbReference type="Gene3D" id="3.30.1660.10">
    <property type="entry name" value="Flavin-binding protein dodecin"/>
    <property type="match status" value="1"/>
</dbReference>
<dbReference type="Proteomes" id="UP001163687">
    <property type="component" value="Chromosome"/>
</dbReference>
<dbReference type="InterPro" id="IPR036694">
    <property type="entry name" value="Dodecin-like_sf"/>
</dbReference>
<gene>
    <name evidence="1" type="ORF">caldi_10490</name>
</gene>
<evidence type="ECO:0008006" key="3">
    <source>
        <dbReference type="Google" id="ProtNLM"/>
    </source>
</evidence>
<evidence type="ECO:0000313" key="2">
    <source>
        <dbReference type="Proteomes" id="UP001163687"/>
    </source>
</evidence>
<name>A0AA35G959_9FIRM</name>
<organism evidence="1 2">
    <name type="scientific">Caldinitratiruptor microaerophilus</name>
    <dbReference type="NCBI Taxonomy" id="671077"/>
    <lineage>
        <taxon>Bacteria</taxon>
        <taxon>Bacillati</taxon>
        <taxon>Bacillota</taxon>
        <taxon>Clostridia</taxon>
        <taxon>Eubacteriales</taxon>
        <taxon>Symbiobacteriaceae</taxon>
        <taxon>Caldinitratiruptor</taxon>
    </lineage>
</organism>
<dbReference type="PANTHER" id="PTHR39324:SF1">
    <property type="entry name" value="CALCIUM DODECIN"/>
    <property type="match status" value="1"/>
</dbReference>
<dbReference type="InterPro" id="IPR025543">
    <property type="entry name" value="Dodecin-like"/>
</dbReference>
<dbReference type="InterPro" id="IPR009923">
    <property type="entry name" value="Dodecin"/>
</dbReference>
<dbReference type="EMBL" id="AP025628">
    <property type="protein sequence ID" value="BDG59959.1"/>
    <property type="molecule type" value="Genomic_DNA"/>
</dbReference>
<evidence type="ECO:0000313" key="1">
    <source>
        <dbReference type="EMBL" id="BDG59959.1"/>
    </source>
</evidence>
<keyword evidence="2" id="KW-1185">Reference proteome</keyword>
<accession>A0AA35G959</accession>
<sequence length="70" mass="7585">MSTVVKVTELVGQSKQSWQDAVANAVKEAAKTVRNITGVEVYNMTADVSNGEIVEYKANVKIAFAVDPNR</sequence>
<dbReference type="Pfam" id="PF07311">
    <property type="entry name" value="Dodecin"/>
    <property type="match status" value="1"/>
</dbReference>
<dbReference type="RefSeq" id="WP_264844038.1">
    <property type="nucleotide sequence ID" value="NZ_AP025628.1"/>
</dbReference>
<protein>
    <recommendedName>
        <fullName evidence="3">Dodecin domain-containing protein</fullName>
    </recommendedName>
</protein>
<reference evidence="1" key="1">
    <citation type="submission" date="2022-03" db="EMBL/GenBank/DDBJ databases">
        <title>Complete genome sequence of Caldinitratiruptor microaerophilus.</title>
        <authorList>
            <person name="Mukaiyama R."/>
            <person name="Nishiyama T."/>
            <person name="Ueda K."/>
        </authorList>
    </citation>
    <scope>NUCLEOTIDE SEQUENCE</scope>
    <source>
        <strain evidence="1">JCM 16183</strain>
    </source>
</reference>
<dbReference type="PANTHER" id="PTHR39324">
    <property type="entry name" value="CALCIUM DODECIN"/>
    <property type="match status" value="1"/>
</dbReference>
<proteinExistence type="predicted"/>
<dbReference type="AlphaFoldDB" id="A0AA35G959"/>